<protein>
    <submittedName>
        <fullName evidence="3">Uncharacterized protein</fullName>
    </submittedName>
</protein>
<organism evidence="3 4">
    <name type="scientific">Halopseudomonas xinjiangensis</name>
    <dbReference type="NCBI Taxonomy" id="487184"/>
    <lineage>
        <taxon>Bacteria</taxon>
        <taxon>Pseudomonadati</taxon>
        <taxon>Pseudomonadota</taxon>
        <taxon>Gammaproteobacteria</taxon>
        <taxon>Pseudomonadales</taxon>
        <taxon>Pseudomonadaceae</taxon>
        <taxon>Halopseudomonas</taxon>
    </lineage>
</organism>
<reference evidence="4" key="1">
    <citation type="submission" date="2016-10" db="EMBL/GenBank/DDBJ databases">
        <authorList>
            <person name="Varghese N."/>
            <person name="Submissions S."/>
        </authorList>
    </citation>
    <scope>NUCLEOTIDE SEQUENCE [LARGE SCALE GENOMIC DNA]</scope>
    <source>
        <strain evidence="4">NRRL B-51270</strain>
    </source>
</reference>
<dbReference type="STRING" id="487184.SAMN05216421_0565"/>
<feature type="signal peptide" evidence="2">
    <location>
        <begin position="1"/>
        <end position="19"/>
    </location>
</feature>
<feature type="compositionally biased region" description="Basic and acidic residues" evidence="1">
    <location>
        <begin position="175"/>
        <end position="185"/>
    </location>
</feature>
<keyword evidence="4" id="KW-1185">Reference proteome</keyword>
<evidence type="ECO:0000313" key="4">
    <source>
        <dbReference type="Proteomes" id="UP000243207"/>
    </source>
</evidence>
<feature type="compositionally biased region" description="Low complexity" evidence="1">
    <location>
        <begin position="103"/>
        <end position="149"/>
    </location>
</feature>
<gene>
    <name evidence="3" type="ORF">SAMN05216421_0565</name>
</gene>
<feature type="compositionally biased region" description="Low complexity" evidence="1">
    <location>
        <begin position="39"/>
        <end position="48"/>
    </location>
</feature>
<dbReference type="EMBL" id="LT629736">
    <property type="protein sequence ID" value="SDR91700.1"/>
    <property type="molecule type" value="Genomic_DNA"/>
</dbReference>
<keyword evidence="2" id="KW-0732">Signal</keyword>
<proteinExistence type="predicted"/>
<evidence type="ECO:0000313" key="3">
    <source>
        <dbReference type="EMBL" id="SDR91700.1"/>
    </source>
</evidence>
<evidence type="ECO:0000256" key="2">
    <source>
        <dbReference type="SAM" id="SignalP"/>
    </source>
</evidence>
<dbReference type="RefSeq" id="WP_093391723.1">
    <property type="nucleotide sequence ID" value="NZ_LT629736.1"/>
</dbReference>
<sequence>MKVMTTLSTAIAFASLALAGSDALAQSESARKQASGQSATHATPAAPHADVDQPGVGGTQGANSGTNTSAGPEGASIRPTNQGAAEAGMANSTMDKEMKSKSKSGQSQGQSGAAGASTSSQKSGSSQQSSGSGATSASGATGAAGNSARAGGGMDDPARTADRSGVTGAPDEIEREQRDIERPSE</sequence>
<dbReference type="AlphaFoldDB" id="A0A1H1MYG2"/>
<evidence type="ECO:0000256" key="1">
    <source>
        <dbReference type="SAM" id="MobiDB-lite"/>
    </source>
</evidence>
<name>A0A1H1MYG2_9GAMM</name>
<feature type="chain" id="PRO_5009254917" evidence="2">
    <location>
        <begin position="20"/>
        <end position="185"/>
    </location>
</feature>
<dbReference type="Proteomes" id="UP000243207">
    <property type="component" value="Chromosome I"/>
</dbReference>
<accession>A0A1H1MYG2</accession>
<feature type="region of interest" description="Disordered" evidence="1">
    <location>
        <begin position="22"/>
        <end position="185"/>
    </location>
</feature>
<feature type="compositionally biased region" description="Polar residues" evidence="1">
    <location>
        <begin position="61"/>
        <end position="70"/>
    </location>
</feature>